<comment type="caution">
    <text evidence="2">The sequence shown here is derived from an EMBL/GenBank/DDBJ whole genome shotgun (WGS) entry which is preliminary data.</text>
</comment>
<dbReference type="Proteomes" id="UP000275408">
    <property type="component" value="Unassembled WGS sequence"/>
</dbReference>
<organism evidence="2 3">
    <name type="scientific">Pocillopora damicornis</name>
    <name type="common">Cauliflower coral</name>
    <name type="synonym">Millepora damicornis</name>
    <dbReference type="NCBI Taxonomy" id="46731"/>
    <lineage>
        <taxon>Eukaryota</taxon>
        <taxon>Metazoa</taxon>
        <taxon>Cnidaria</taxon>
        <taxon>Anthozoa</taxon>
        <taxon>Hexacorallia</taxon>
        <taxon>Scleractinia</taxon>
        <taxon>Astrocoeniina</taxon>
        <taxon>Pocilloporidae</taxon>
        <taxon>Pocillopora</taxon>
    </lineage>
</organism>
<keyword evidence="3" id="KW-1185">Reference proteome</keyword>
<evidence type="ECO:0000313" key="3">
    <source>
        <dbReference type="Proteomes" id="UP000275408"/>
    </source>
</evidence>
<accession>A0A3M6TZI7</accession>
<keyword evidence="1" id="KW-1133">Transmembrane helix</keyword>
<evidence type="ECO:0000256" key="1">
    <source>
        <dbReference type="SAM" id="Phobius"/>
    </source>
</evidence>
<dbReference type="AlphaFoldDB" id="A0A3M6TZI7"/>
<feature type="transmembrane region" description="Helical" evidence="1">
    <location>
        <begin position="12"/>
        <end position="32"/>
    </location>
</feature>
<feature type="non-terminal residue" evidence="2">
    <location>
        <position position="92"/>
    </location>
</feature>
<name>A0A3M6TZI7_POCDA</name>
<proteinExistence type="predicted"/>
<keyword evidence="1" id="KW-0472">Membrane</keyword>
<reference evidence="2 3" key="1">
    <citation type="journal article" date="2018" name="Sci. Rep.">
        <title>Comparative analysis of the Pocillopora damicornis genome highlights role of immune system in coral evolution.</title>
        <authorList>
            <person name="Cunning R."/>
            <person name="Bay R.A."/>
            <person name="Gillette P."/>
            <person name="Baker A.C."/>
            <person name="Traylor-Knowles N."/>
        </authorList>
    </citation>
    <scope>NUCLEOTIDE SEQUENCE [LARGE SCALE GENOMIC DNA]</scope>
    <source>
        <strain evidence="2">RSMAS</strain>
        <tissue evidence="2">Whole animal</tissue>
    </source>
</reference>
<gene>
    <name evidence="2" type="ORF">pdam_00021607</name>
</gene>
<protein>
    <submittedName>
        <fullName evidence="2">Uncharacterized protein</fullName>
    </submittedName>
</protein>
<keyword evidence="1" id="KW-0812">Transmembrane</keyword>
<sequence length="92" mass="10987">MEKLELNRLRKLRHSLTAYTYATVFGIAWAHLVEHFLEMCKRIMWYQPEERENVSHNNPNQGRYASVLQWEIQRALHSMPSFSTIRGILVSR</sequence>
<evidence type="ECO:0000313" key="2">
    <source>
        <dbReference type="EMBL" id="RMX46766.1"/>
    </source>
</evidence>
<dbReference type="EMBL" id="RCHS01002582">
    <property type="protein sequence ID" value="RMX46766.1"/>
    <property type="molecule type" value="Genomic_DNA"/>
</dbReference>